<evidence type="ECO:0000313" key="2">
    <source>
        <dbReference type="EMBL" id="QHT38489.1"/>
    </source>
</evidence>
<dbReference type="AlphaFoldDB" id="A0A6C0FD54"/>
<organism evidence="2">
    <name type="scientific">viral metagenome</name>
    <dbReference type="NCBI Taxonomy" id="1070528"/>
    <lineage>
        <taxon>unclassified sequences</taxon>
        <taxon>metagenomes</taxon>
        <taxon>organismal metagenomes</taxon>
    </lineage>
</organism>
<feature type="compositionally biased region" description="Basic residues" evidence="1">
    <location>
        <begin position="15"/>
        <end position="31"/>
    </location>
</feature>
<sequence>MDNGKSNKRADKRTAAKKKRAHNGKYSSKHIRIVEEQKSKDKKITRGCKSCRDKVSNK</sequence>
<feature type="compositionally biased region" description="Basic and acidic residues" evidence="1">
    <location>
        <begin position="32"/>
        <end position="58"/>
    </location>
</feature>
<protein>
    <submittedName>
        <fullName evidence="2">Uncharacterized protein</fullName>
    </submittedName>
</protein>
<accession>A0A6C0FD54</accession>
<evidence type="ECO:0000256" key="1">
    <source>
        <dbReference type="SAM" id="MobiDB-lite"/>
    </source>
</evidence>
<proteinExistence type="predicted"/>
<feature type="region of interest" description="Disordered" evidence="1">
    <location>
        <begin position="1"/>
        <end position="58"/>
    </location>
</feature>
<dbReference type="EMBL" id="MN738831">
    <property type="protein sequence ID" value="QHT38489.1"/>
    <property type="molecule type" value="Genomic_DNA"/>
</dbReference>
<name>A0A6C0FD54_9ZZZZ</name>
<reference evidence="2" key="1">
    <citation type="journal article" date="2020" name="Nature">
        <title>Giant virus diversity and host interactions through global metagenomics.</title>
        <authorList>
            <person name="Schulz F."/>
            <person name="Roux S."/>
            <person name="Paez-Espino D."/>
            <person name="Jungbluth S."/>
            <person name="Walsh D.A."/>
            <person name="Denef V.J."/>
            <person name="McMahon K.D."/>
            <person name="Konstantinidis K.T."/>
            <person name="Eloe-Fadrosh E.A."/>
            <person name="Kyrpides N.C."/>
            <person name="Woyke T."/>
        </authorList>
    </citation>
    <scope>NUCLEOTIDE SEQUENCE</scope>
    <source>
        <strain evidence="2">GVMAG-S-ERX556101-89</strain>
    </source>
</reference>